<dbReference type="InterPro" id="IPR008920">
    <property type="entry name" value="TF_FadR/GntR_C"/>
</dbReference>
<evidence type="ECO:0000313" key="5">
    <source>
        <dbReference type="EMBL" id="SEG91487.1"/>
    </source>
</evidence>
<keyword evidence="6" id="KW-1185">Reference proteome</keyword>
<keyword evidence="2 5" id="KW-0238">DNA-binding</keyword>
<keyword evidence="3" id="KW-0804">Transcription</keyword>
<feature type="domain" description="HTH gntR-type" evidence="4">
    <location>
        <begin position="26"/>
        <end position="93"/>
    </location>
</feature>
<accession>A0A1H6E1R8</accession>
<keyword evidence="1" id="KW-0805">Transcription regulation</keyword>
<dbReference type="Pfam" id="PF00392">
    <property type="entry name" value="GntR"/>
    <property type="match status" value="1"/>
</dbReference>
<dbReference type="InterPro" id="IPR011711">
    <property type="entry name" value="GntR_C"/>
</dbReference>
<sequence length="234" mass="26512">MLHDFLLNVDNVVADLSQDRPRLGRSSTAERVADILRDRISEGFFQPGQRLSEESISEGLGVSRNTLREAFRLLGHERLLDHRLNKGVFVRLPSAEDVADLYRVRRVLEGAALRRAPSEEALALIKEAVLDAERAAEQDDWQGVGTANIRFHQALVSLNGSPRIDEAMRQLLAELRLVFHVMENPRAFHEPFVDRNRALVGLMESGQPEKAAAYLDDYLDQAERLLIHAYEPNR</sequence>
<dbReference type="EMBL" id="FNVT01000007">
    <property type="protein sequence ID" value="SEG91487.1"/>
    <property type="molecule type" value="Genomic_DNA"/>
</dbReference>
<dbReference type="AlphaFoldDB" id="A0A1H6E1R8"/>
<protein>
    <submittedName>
        <fullName evidence="5">DNA-binding transcriptional regulator, GntR family</fullName>
    </submittedName>
</protein>
<dbReference type="CDD" id="cd07377">
    <property type="entry name" value="WHTH_GntR"/>
    <property type="match status" value="1"/>
</dbReference>
<dbReference type="GO" id="GO:0003700">
    <property type="term" value="F:DNA-binding transcription factor activity"/>
    <property type="evidence" value="ECO:0007669"/>
    <property type="project" value="InterPro"/>
</dbReference>
<dbReference type="PANTHER" id="PTHR43537:SF45">
    <property type="entry name" value="GNTR FAMILY REGULATORY PROTEIN"/>
    <property type="match status" value="1"/>
</dbReference>
<dbReference type="Pfam" id="PF07729">
    <property type="entry name" value="FCD"/>
    <property type="match status" value="1"/>
</dbReference>
<reference evidence="5 6" key="1">
    <citation type="submission" date="2016-10" db="EMBL/GenBank/DDBJ databases">
        <authorList>
            <person name="de Groot N.N."/>
        </authorList>
    </citation>
    <scope>NUCLEOTIDE SEQUENCE [LARGE SCALE GENOMIC DNA]</scope>
    <source>
        <strain evidence="5 6">CGMCC 4.7037</strain>
    </source>
</reference>
<organism evidence="5 6">
    <name type="scientific">Nonomuraea solani</name>
    <dbReference type="NCBI Taxonomy" id="1144553"/>
    <lineage>
        <taxon>Bacteria</taxon>
        <taxon>Bacillati</taxon>
        <taxon>Actinomycetota</taxon>
        <taxon>Actinomycetes</taxon>
        <taxon>Streptosporangiales</taxon>
        <taxon>Streptosporangiaceae</taxon>
        <taxon>Nonomuraea</taxon>
    </lineage>
</organism>
<evidence type="ECO:0000256" key="2">
    <source>
        <dbReference type="ARBA" id="ARBA00023125"/>
    </source>
</evidence>
<evidence type="ECO:0000256" key="1">
    <source>
        <dbReference type="ARBA" id="ARBA00023015"/>
    </source>
</evidence>
<dbReference type="Gene3D" id="1.10.10.10">
    <property type="entry name" value="Winged helix-like DNA-binding domain superfamily/Winged helix DNA-binding domain"/>
    <property type="match status" value="1"/>
</dbReference>
<evidence type="ECO:0000313" key="6">
    <source>
        <dbReference type="Proteomes" id="UP000236732"/>
    </source>
</evidence>
<evidence type="ECO:0000256" key="3">
    <source>
        <dbReference type="ARBA" id="ARBA00023163"/>
    </source>
</evidence>
<dbReference type="PANTHER" id="PTHR43537">
    <property type="entry name" value="TRANSCRIPTIONAL REGULATOR, GNTR FAMILY"/>
    <property type="match status" value="1"/>
</dbReference>
<evidence type="ECO:0000259" key="4">
    <source>
        <dbReference type="PROSITE" id="PS50949"/>
    </source>
</evidence>
<dbReference type="Proteomes" id="UP000236732">
    <property type="component" value="Unassembled WGS sequence"/>
</dbReference>
<dbReference type="PROSITE" id="PS50949">
    <property type="entry name" value="HTH_GNTR"/>
    <property type="match status" value="1"/>
</dbReference>
<dbReference type="InterPro" id="IPR036388">
    <property type="entry name" value="WH-like_DNA-bd_sf"/>
</dbReference>
<dbReference type="SMART" id="SM00895">
    <property type="entry name" value="FCD"/>
    <property type="match status" value="1"/>
</dbReference>
<dbReference type="SUPFAM" id="SSF48008">
    <property type="entry name" value="GntR ligand-binding domain-like"/>
    <property type="match status" value="1"/>
</dbReference>
<dbReference type="SMART" id="SM00345">
    <property type="entry name" value="HTH_GNTR"/>
    <property type="match status" value="1"/>
</dbReference>
<proteinExistence type="predicted"/>
<dbReference type="GO" id="GO:0003677">
    <property type="term" value="F:DNA binding"/>
    <property type="evidence" value="ECO:0007669"/>
    <property type="project" value="UniProtKB-KW"/>
</dbReference>
<dbReference type="Gene3D" id="1.20.120.530">
    <property type="entry name" value="GntR ligand-binding domain-like"/>
    <property type="match status" value="1"/>
</dbReference>
<dbReference type="InterPro" id="IPR000524">
    <property type="entry name" value="Tscrpt_reg_HTH_GntR"/>
</dbReference>
<dbReference type="SUPFAM" id="SSF46785">
    <property type="entry name" value="Winged helix' DNA-binding domain"/>
    <property type="match status" value="1"/>
</dbReference>
<dbReference type="InterPro" id="IPR036390">
    <property type="entry name" value="WH_DNA-bd_sf"/>
</dbReference>
<gene>
    <name evidence="5" type="ORF">SAMN05444920_107276</name>
</gene>
<name>A0A1H6E1R8_9ACTN</name>